<accession>A0A1X2FL63</accession>
<evidence type="ECO:0000313" key="5">
    <source>
        <dbReference type="EMBL" id="ORX19166.1"/>
    </source>
</evidence>
<organism evidence="5 6">
    <name type="scientific">Mycobacterium szulgai</name>
    <dbReference type="NCBI Taxonomy" id="1787"/>
    <lineage>
        <taxon>Bacteria</taxon>
        <taxon>Bacillati</taxon>
        <taxon>Actinomycetota</taxon>
        <taxon>Actinomycetes</taxon>
        <taxon>Mycobacteriales</taxon>
        <taxon>Mycobacteriaceae</taxon>
        <taxon>Mycobacterium</taxon>
    </lineage>
</organism>
<gene>
    <name evidence="5" type="ORF">AWC27_16080</name>
</gene>
<evidence type="ECO:0000256" key="3">
    <source>
        <dbReference type="SAM" id="MobiDB-lite"/>
    </source>
</evidence>
<dbReference type="PANTHER" id="PTHR37042">
    <property type="entry name" value="OUTER MEMBRANE PROTEIN RV1973"/>
    <property type="match status" value="1"/>
</dbReference>
<dbReference type="RefSeq" id="WP_085668788.1">
    <property type="nucleotide sequence ID" value="NZ_LQPW01000005.1"/>
</dbReference>
<name>A0A1X2FL63_MYCSZ</name>
<evidence type="ECO:0000313" key="6">
    <source>
        <dbReference type="Proteomes" id="UP000193317"/>
    </source>
</evidence>
<keyword evidence="2 4" id="KW-0472">Membrane</keyword>
<sequence>MHDPEGPDVDHSDDPADVTDPNEAQPRSGVDPGAAATVSEADAQDEVARAEARAEAARARLERLREAAETGSQTGKADDDDASRDGEQRRAKLTRPRLVRLGLPRRPGWLQRPGRRTIAAGVGIVLVFASVGASGYVVWQHRTTVHKRQLAAEFSAAARQGVTLLMSIDANHAREDFQRIIDDSTGDFKSQMSVMSGLMVKQAEESKASSKATVEAVAVESLSDDSAVVLVAAKSDVTTADNTTRPPVVWRLSVGITRDGGQLKMSKVDFLQ</sequence>
<feature type="compositionally biased region" description="Basic and acidic residues" evidence="3">
    <location>
        <begin position="1"/>
        <end position="14"/>
    </location>
</feature>
<evidence type="ECO:0000256" key="1">
    <source>
        <dbReference type="ARBA" id="ARBA00004370"/>
    </source>
</evidence>
<dbReference type="Proteomes" id="UP000193317">
    <property type="component" value="Unassembled WGS sequence"/>
</dbReference>
<proteinExistence type="predicted"/>
<comment type="subcellular location">
    <subcellularLocation>
        <location evidence="1">Membrane</location>
    </subcellularLocation>
</comment>
<keyword evidence="4" id="KW-0812">Transmembrane</keyword>
<dbReference type="AlphaFoldDB" id="A0A1X2FL63"/>
<evidence type="ECO:0008006" key="7">
    <source>
        <dbReference type="Google" id="ProtNLM"/>
    </source>
</evidence>
<comment type="caution">
    <text evidence="5">The sequence shown here is derived from an EMBL/GenBank/DDBJ whole genome shotgun (WGS) entry which is preliminary data.</text>
</comment>
<feature type="compositionally biased region" description="Basic and acidic residues" evidence="3">
    <location>
        <begin position="46"/>
        <end position="68"/>
    </location>
</feature>
<evidence type="ECO:0000256" key="2">
    <source>
        <dbReference type="ARBA" id="ARBA00023136"/>
    </source>
</evidence>
<keyword evidence="4" id="KW-1133">Transmembrane helix</keyword>
<dbReference type="GO" id="GO:0016020">
    <property type="term" value="C:membrane"/>
    <property type="evidence" value="ECO:0007669"/>
    <property type="project" value="UniProtKB-SubCell"/>
</dbReference>
<dbReference type="EMBL" id="LQPW01000005">
    <property type="protein sequence ID" value="ORX19166.1"/>
    <property type="molecule type" value="Genomic_DNA"/>
</dbReference>
<feature type="transmembrane region" description="Helical" evidence="4">
    <location>
        <begin position="118"/>
        <end position="139"/>
    </location>
</feature>
<evidence type="ECO:0000256" key="4">
    <source>
        <dbReference type="SAM" id="Phobius"/>
    </source>
</evidence>
<feature type="region of interest" description="Disordered" evidence="3">
    <location>
        <begin position="1"/>
        <end position="95"/>
    </location>
</feature>
<reference evidence="5 6" key="1">
    <citation type="submission" date="2016-01" db="EMBL/GenBank/DDBJ databases">
        <title>The new phylogeny of the genus Mycobacterium.</title>
        <authorList>
            <person name="Tarcisio F."/>
            <person name="Conor M."/>
            <person name="Antonella G."/>
            <person name="Elisabetta G."/>
            <person name="Giulia F.S."/>
            <person name="Sara T."/>
            <person name="Anna F."/>
            <person name="Clotilde B."/>
            <person name="Roberto B."/>
            <person name="Veronica D.S."/>
            <person name="Fabio R."/>
            <person name="Monica P."/>
            <person name="Olivier J."/>
            <person name="Enrico T."/>
            <person name="Nicola S."/>
        </authorList>
    </citation>
    <scope>NUCLEOTIDE SEQUENCE [LARGE SCALE GENOMIC DNA]</scope>
    <source>
        <strain evidence="5 6">DSM 44166</strain>
    </source>
</reference>
<dbReference type="PANTHER" id="PTHR37042:SF4">
    <property type="entry name" value="OUTER MEMBRANE PROTEIN RV1973"/>
    <property type="match status" value="1"/>
</dbReference>
<dbReference type="OrthoDB" id="4774723at2"/>
<keyword evidence="6" id="KW-1185">Reference proteome</keyword>
<protein>
    <recommendedName>
        <fullName evidence="7">Mce protein</fullName>
    </recommendedName>
</protein>